<organism evidence="1 2">
    <name type="scientific">Fusobacterium periodonticum ATCC 33693</name>
    <dbReference type="NCBI Taxonomy" id="546275"/>
    <lineage>
        <taxon>Bacteria</taxon>
        <taxon>Fusobacteriati</taxon>
        <taxon>Fusobacteriota</taxon>
        <taxon>Fusobacteriia</taxon>
        <taxon>Fusobacteriales</taxon>
        <taxon>Fusobacteriaceae</taxon>
        <taxon>Fusobacterium</taxon>
    </lineage>
</organism>
<gene>
    <name evidence="1" type="ORF">FUSPEROL_02247</name>
</gene>
<comment type="caution">
    <text evidence="1">The sequence shown here is derived from an EMBL/GenBank/DDBJ whole genome shotgun (WGS) entry which is preliminary data.</text>
</comment>
<evidence type="ECO:0000313" key="2">
    <source>
        <dbReference type="Proteomes" id="UP000003748"/>
    </source>
</evidence>
<proteinExistence type="predicted"/>
<dbReference type="STRING" id="546275.FUSPEROL_02247"/>
<dbReference type="AlphaFoldDB" id="D4CXQ0"/>
<dbReference type="HOGENOM" id="CLU_2034679_0_0_0"/>
<evidence type="ECO:0000313" key="1">
    <source>
        <dbReference type="EMBL" id="EFE85889.1"/>
    </source>
</evidence>
<accession>D4CXQ0</accession>
<dbReference type="EMBL" id="ACJY01000101">
    <property type="protein sequence ID" value="EFE85889.1"/>
    <property type="molecule type" value="Genomic_DNA"/>
</dbReference>
<sequence>MMLFSINEDGDLDIDNGKYFSDFVMSDKIETDYRISRTLLLTHFIHKKWLEENFILYKRNNFSDSEIRETIQKKINNVFQKYQNLLGSINFHFTNNKSSLNIIFYKKEKEQNKLLLHKEIIIG</sequence>
<name>D4CXQ0_9FUSO</name>
<dbReference type="Proteomes" id="UP000003748">
    <property type="component" value="Unassembled WGS sequence"/>
</dbReference>
<reference evidence="1 2" key="1">
    <citation type="submission" date="2010-02" db="EMBL/GenBank/DDBJ databases">
        <authorList>
            <person name="Weinstock G."/>
            <person name="Sodergren E."/>
            <person name="Clifton S."/>
            <person name="Fulton L."/>
            <person name="Fulton B."/>
            <person name="Courtney L."/>
            <person name="Fronick C."/>
            <person name="Harrison M."/>
            <person name="Strong C."/>
            <person name="Farmer C."/>
            <person name="Delahaunty K."/>
            <person name="Markovic C."/>
            <person name="Hall O."/>
            <person name="Minx P."/>
            <person name="Tomlinson C."/>
            <person name="Mitreva M."/>
            <person name="Nelson J."/>
            <person name="Hou S."/>
            <person name="Wollam A."/>
            <person name="Pepin K.H."/>
            <person name="Johnson M."/>
            <person name="Bhonagiri V."/>
            <person name="Zhang X."/>
            <person name="Suruliraj S."/>
            <person name="Warren W."/>
            <person name="Chinwalla A."/>
            <person name="Mardis E.R."/>
            <person name="Wilson R.K."/>
        </authorList>
    </citation>
    <scope>NUCLEOTIDE SEQUENCE [LARGE SCALE GENOMIC DNA]</scope>
    <source>
        <strain evidence="1 2">ATCC 33693</strain>
    </source>
</reference>
<protein>
    <submittedName>
        <fullName evidence="1">Uncharacterized protein</fullName>
    </submittedName>
</protein>